<keyword evidence="3" id="KW-0813">Transport</keyword>
<feature type="transmembrane region" description="Helical" evidence="8">
    <location>
        <begin position="103"/>
        <end position="124"/>
    </location>
</feature>
<sequence>MKNSTPANKYLVLFTVTLGTMLSGYVSSSVNVALPNIMQVFGFTMDSVVWVSLSYMLPYGSILPITGKLGDQFGRKRLYLIGLSLFTIATLLVGLAWNSTLLIIFRVLQGIGAGLLFPNAMALVSEAFPAGERGKALGIWGALAAAGSALGPTIGGSIVEYLDWHLIFYSILPVAAGGLLLGVKVLSESKAGSNETGIDYIGGTLLVMSLSGLLLVLNQGSKEGWSSLYIVSLCAGSALSLLAFLLVESHIEKPMVDLGLFKNVTFTVSNIVGFLSYMAMYGGLFLLPFYLRNIQGYTAIRAGIAMLPMTLSLVVLAPLGGRLADKFGSKIPASTGMAIMAVALFSFRILDDKTAYSYIAFGLIIMGIGLALTMSPLSNGVMGSLPKDKIGVGSGVFNLFKNIGGSVGVAVMGTMLDDRTIFHTAIYSNYINPASETAVRLLNTLQSYFVHSGNSLGEANLMALTVMKNMVAKQAAILAFKDVFLITGVLCALAIVPALFIRDAKHVR</sequence>
<comment type="subcellular location">
    <subcellularLocation>
        <location evidence="1">Cell membrane</location>
        <topology evidence="1">Multi-pass membrane protein</topology>
    </subcellularLocation>
</comment>
<feature type="transmembrane region" description="Helical" evidence="8">
    <location>
        <begin position="229"/>
        <end position="247"/>
    </location>
</feature>
<keyword evidence="6 8" id="KW-1133">Transmembrane helix</keyword>
<keyword evidence="5 8" id="KW-0812">Transmembrane</keyword>
<dbReference type="NCBIfam" id="TIGR00711">
    <property type="entry name" value="efflux_EmrB"/>
    <property type="match status" value="1"/>
</dbReference>
<dbReference type="PRINTS" id="PR01036">
    <property type="entry name" value="TCRTETB"/>
</dbReference>
<feature type="transmembrane region" description="Helical" evidence="8">
    <location>
        <begin position="198"/>
        <end position="217"/>
    </location>
</feature>
<evidence type="ECO:0000256" key="6">
    <source>
        <dbReference type="ARBA" id="ARBA00022989"/>
    </source>
</evidence>
<dbReference type="AlphaFoldDB" id="A0A212LUH2"/>
<evidence type="ECO:0000256" key="7">
    <source>
        <dbReference type="ARBA" id="ARBA00023136"/>
    </source>
</evidence>
<name>A0A212LUH2_9FIRM</name>
<dbReference type="GO" id="GO:0022857">
    <property type="term" value="F:transmembrane transporter activity"/>
    <property type="evidence" value="ECO:0007669"/>
    <property type="project" value="InterPro"/>
</dbReference>
<dbReference type="InterPro" id="IPR011701">
    <property type="entry name" value="MFS"/>
</dbReference>
<dbReference type="PROSITE" id="PS50850">
    <property type="entry name" value="MFS"/>
    <property type="match status" value="1"/>
</dbReference>
<keyword evidence="4" id="KW-1003">Cell membrane</keyword>
<dbReference type="InterPro" id="IPR036259">
    <property type="entry name" value="MFS_trans_sf"/>
</dbReference>
<evidence type="ECO:0000256" key="1">
    <source>
        <dbReference type="ARBA" id="ARBA00004651"/>
    </source>
</evidence>
<accession>A0A212LUH2</accession>
<gene>
    <name evidence="10" type="ORF">KL86SPO_31372</name>
</gene>
<protein>
    <submittedName>
        <fullName evidence="10">Drug resistance transporter, EmrB/QacA subfamily</fullName>
    </submittedName>
</protein>
<dbReference type="InterPro" id="IPR005829">
    <property type="entry name" value="Sugar_transporter_CS"/>
</dbReference>
<evidence type="ECO:0000256" key="2">
    <source>
        <dbReference type="ARBA" id="ARBA00008537"/>
    </source>
</evidence>
<keyword evidence="7 8" id="KW-0472">Membrane</keyword>
<dbReference type="Pfam" id="PF07690">
    <property type="entry name" value="MFS_1"/>
    <property type="match status" value="1"/>
</dbReference>
<reference evidence="10" key="1">
    <citation type="submission" date="2016-08" db="EMBL/GenBank/DDBJ databases">
        <authorList>
            <person name="Seilhamer J.J."/>
        </authorList>
    </citation>
    <scope>NUCLEOTIDE SEQUENCE</scope>
    <source>
        <strain evidence="10">86</strain>
    </source>
</reference>
<dbReference type="PANTHER" id="PTHR42718">
    <property type="entry name" value="MAJOR FACILITATOR SUPERFAMILY MULTIDRUG TRANSPORTER MFSC"/>
    <property type="match status" value="1"/>
</dbReference>
<comment type="similarity">
    <text evidence="2">Belongs to the major facilitator superfamily. EmrB family.</text>
</comment>
<feature type="domain" description="Major facilitator superfamily (MFS) profile" evidence="9">
    <location>
        <begin position="12"/>
        <end position="506"/>
    </location>
</feature>
<dbReference type="InterPro" id="IPR004638">
    <property type="entry name" value="EmrB-like"/>
</dbReference>
<feature type="transmembrane region" description="Helical" evidence="8">
    <location>
        <begin position="166"/>
        <end position="186"/>
    </location>
</feature>
<evidence type="ECO:0000256" key="5">
    <source>
        <dbReference type="ARBA" id="ARBA00022692"/>
    </source>
</evidence>
<evidence type="ECO:0000256" key="3">
    <source>
        <dbReference type="ARBA" id="ARBA00022448"/>
    </source>
</evidence>
<evidence type="ECO:0000256" key="4">
    <source>
        <dbReference type="ARBA" id="ARBA00022475"/>
    </source>
</evidence>
<dbReference type="CDD" id="cd17503">
    <property type="entry name" value="MFS_LmrB_MDR_like"/>
    <property type="match status" value="1"/>
</dbReference>
<dbReference type="PANTHER" id="PTHR42718:SF9">
    <property type="entry name" value="MAJOR FACILITATOR SUPERFAMILY MULTIDRUG TRANSPORTER MFSC"/>
    <property type="match status" value="1"/>
</dbReference>
<feature type="transmembrane region" description="Helical" evidence="8">
    <location>
        <begin position="356"/>
        <end position="377"/>
    </location>
</feature>
<feature type="transmembrane region" description="Helical" evidence="8">
    <location>
        <begin position="78"/>
        <end position="97"/>
    </location>
</feature>
<proteinExistence type="inferred from homology"/>
<feature type="transmembrane region" description="Helical" evidence="8">
    <location>
        <begin position="297"/>
        <end position="319"/>
    </location>
</feature>
<dbReference type="Gene3D" id="1.20.1720.10">
    <property type="entry name" value="Multidrug resistance protein D"/>
    <property type="match status" value="1"/>
</dbReference>
<feature type="transmembrane region" description="Helical" evidence="8">
    <location>
        <begin position="331"/>
        <end position="350"/>
    </location>
</feature>
<feature type="transmembrane region" description="Helical" evidence="8">
    <location>
        <begin position="268"/>
        <end position="291"/>
    </location>
</feature>
<dbReference type="RefSeq" id="WP_288184280.1">
    <property type="nucleotide sequence ID" value="NZ_LT608335.1"/>
</dbReference>
<dbReference type="SUPFAM" id="SSF103473">
    <property type="entry name" value="MFS general substrate transporter"/>
    <property type="match status" value="1"/>
</dbReference>
<dbReference type="PROSITE" id="PS00217">
    <property type="entry name" value="SUGAR_TRANSPORT_2"/>
    <property type="match status" value="1"/>
</dbReference>
<organism evidence="10">
    <name type="scientific">uncultured Sporomusa sp</name>
    <dbReference type="NCBI Taxonomy" id="307249"/>
    <lineage>
        <taxon>Bacteria</taxon>
        <taxon>Bacillati</taxon>
        <taxon>Bacillota</taxon>
        <taxon>Negativicutes</taxon>
        <taxon>Selenomonadales</taxon>
        <taxon>Sporomusaceae</taxon>
        <taxon>Sporomusa</taxon>
        <taxon>environmental samples</taxon>
    </lineage>
</organism>
<feature type="transmembrane region" description="Helical" evidence="8">
    <location>
        <begin position="38"/>
        <end position="57"/>
    </location>
</feature>
<evidence type="ECO:0000313" key="10">
    <source>
        <dbReference type="EMBL" id="SCM81193.1"/>
    </source>
</evidence>
<dbReference type="Gene3D" id="1.20.1250.20">
    <property type="entry name" value="MFS general substrate transporter like domains"/>
    <property type="match status" value="1"/>
</dbReference>
<evidence type="ECO:0000256" key="8">
    <source>
        <dbReference type="SAM" id="Phobius"/>
    </source>
</evidence>
<dbReference type="InterPro" id="IPR020846">
    <property type="entry name" value="MFS_dom"/>
</dbReference>
<feature type="transmembrane region" description="Helical" evidence="8">
    <location>
        <begin position="483"/>
        <end position="501"/>
    </location>
</feature>
<feature type="transmembrane region" description="Helical" evidence="8">
    <location>
        <begin position="136"/>
        <end position="154"/>
    </location>
</feature>
<dbReference type="EMBL" id="FMJE01000003">
    <property type="protein sequence ID" value="SCM81193.1"/>
    <property type="molecule type" value="Genomic_DNA"/>
</dbReference>
<dbReference type="GO" id="GO:0005886">
    <property type="term" value="C:plasma membrane"/>
    <property type="evidence" value="ECO:0007669"/>
    <property type="project" value="UniProtKB-SubCell"/>
</dbReference>
<evidence type="ECO:0000259" key="9">
    <source>
        <dbReference type="PROSITE" id="PS50850"/>
    </source>
</evidence>